<evidence type="ECO:0000256" key="6">
    <source>
        <dbReference type="ARBA" id="ARBA00023012"/>
    </source>
</evidence>
<dbReference type="InterPro" id="IPR003661">
    <property type="entry name" value="HisK_dim/P_dom"/>
</dbReference>
<name>A0A1F7I0Z9_9BACT</name>
<dbReference type="InterPro" id="IPR036890">
    <property type="entry name" value="HATPase_C_sf"/>
</dbReference>
<evidence type="ECO:0000256" key="3">
    <source>
        <dbReference type="ARBA" id="ARBA00022553"/>
    </source>
</evidence>
<comment type="catalytic activity">
    <reaction evidence="1">
        <text>ATP + protein L-histidine = ADP + protein N-phospho-L-histidine.</text>
        <dbReference type="EC" id="2.7.13.3"/>
    </reaction>
</comment>
<protein>
    <recommendedName>
        <fullName evidence="2">histidine kinase</fullName>
        <ecNumber evidence="2">2.7.13.3</ecNumber>
    </recommendedName>
</protein>
<dbReference type="SMART" id="SM00387">
    <property type="entry name" value="HATPase_c"/>
    <property type="match status" value="1"/>
</dbReference>
<dbReference type="Pfam" id="PF02518">
    <property type="entry name" value="HATPase_c"/>
    <property type="match status" value="1"/>
</dbReference>
<accession>A0A1F7I0Z9</accession>
<dbReference type="GO" id="GO:0016036">
    <property type="term" value="P:cellular response to phosphate starvation"/>
    <property type="evidence" value="ECO:0007669"/>
    <property type="project" value="TreeGrafter"/>
</dbReference>
<proteinExistence type="predicted"/>
<feature type="transmembrane region" description="Helical" evidence="8">
    <location>
        <begin position="78"/>
        <end position="98"/>
    </location>
</feature>
<dbReference type="CDD" id="cd00075">
    <property type="entry name" value="HATPase"/>
    <property type="match status" value="1"/>
</dbReference>
<dbReference type="SMART" id="SM00388">
    <property type="entry name" value="HisKA"/>
    <property type="match status" value="1"/>
</dbReference>
<gene>
    <name evidence="10" type="ORF">A3F03_00375</name>
</gene>
<evidence type="ECO:0000259" key="9">
    <source>
        <dbReference type="PROSITE" id="PS50109"/>
    </source>
</evidence>
<dbReference type="PANTHER" id="PTHR45453:SF1">
    <property type="entry name" value="PHOSPHATE REGULON SENSOR PROTEIN PHOR"/>
    <property type="match status" value="1"/>
</dbReference>
<dbReference type="InterPro" id="IPR005467">
    <property type="entry name" value="His_kinase_dom"/>
</dbReference>
<dbReference type="FunFam" id="1.10.287.130:FF:000001">
    <property type="entry name" value="Two-component sensor histidine kinase"/>
    <property type="match status" value="1"/>
</dbReference>
<evidence type="ECO:0000256" key="2">
    <source>
        <dbReference type="ARBA" id="ARBA00012438"/>
    </source>
</evidence>
<keyword evidence="6" id="KW-0902">Two-component regulatory system</keyword>
<keyword evidence="8" id="KW-0812">Transmembrane</keyword>
<evidence type="ECO:0000256" key="8">
    <source>
        <dbReference type="SAM" id="Phobius"/>
    </source>
</evidence>
<keyword evidence="5" id="KW-0418">Kinase</keyword>
<keyword evidence="7 8" id="KW-0472">Membrane</keyword>
<dbReference type="CDD" id="cd00082">
    <property type="entry name" value="HisKA"/>
    <property type="match status" value="1"/>
</dbReference>
<evidence type="ECO:0000256" key="1">
    <source>
        <dbReference type="ARBA" id="ARBA00000085"/>
    </source>
</evidence>
<dbReference type="Proteomes" id="UP000176803">
    <property type="component" value="Unassembled WGS sequence"/>
</dbReference>
<evidence type="ECO:0000256" key="7">
    <source>
        <dbReference type="ARBA" id="ARBA00023136"/>
    </source>
</evidence>
<dbReference type="InterPro" id="IPR036097">
    <property type="entry name" value="HisK_dim/P_sf"/>
</dbReference>
<dbReference type="GO" id="GO:0000155">
    <property type="term" value="F:phosphorelay sensor kinase activity"/>
    <property type="evidence" value="ECO:0007669"/>
    <property type="project" value="InterPro"/>
</dbReference>
<dbReference type="EC" id="2.7.13.3" evidence="2"/>
<evidence type="ECO:0000256" key="5">
    <source>
        <dbReference type="ARBA" id="ARBA00022777"/>
    </source>
</evidence>
<dbReference type="Gene3D" id="3.30.565.10">
    <property type="entry name" value="Histidine kinase-like ATPase, C-terminal domain"/>
    <property type="match status" value="1"/>
</dbReference>
<evidence type="ECO:0000313" key="11">
    <source>
        <dbReference type="Proteomes" id="UP000176803"/>
    </source>
</evidence>
<dbReference type="Pfam" id="PF00512">
    <property type="entry name" value="HisKA"/>
    <property type="match status" value="1"/>
</dbReference>
<dbReference type="SUPFAM" id="SSF47384">
    <property type="entry name" value="Homodimeric domain of signal transducing histidine kinase"/>
    <property type="match status" value="1"/>
</dbReference>
<dbReference type="SUPFAM" id="SSF55874">
    <property type="entry name" value="ATPase domain of HSP90 chaperone/DNA topoisomerase II/histidine kinase"/>
    <property type="match status" value="1"/>
</dbReference>
<dbReference type="PRINTS" id="PR00344">
    <property type="entry name" value="BCTRLSENSOR"/>
</dbReference>
<dbReference type="GO" id="GO:0005886">
    <property type="term" value="C:plasma membrane"/>
    <property type="evidence" value="ECO:0007669"/>
    <property type="project" value="TreeGrafter"/>
</dbReference>
<keyword evidence="3" id="KW-0597">Phosphoprotein</keyword>
<feature type="transmembrane region" description="Helical" evidence="8">
    <location>
        <begin position="12"/>
        <end position="32"/>
    </location>
</feature>
<evidence type="ECO:0000313" key="10">
    <source>
        <dbReference type="EMBL" id="OGK37046.1"/>
    </source>
</evidence>
<dbReference type="FunFam" id="3.30.565.10:FF:000006">
    <property type="entry name" value="Sensor histidine kinase WalK"/>
    <property type="match status" value="1"/>
</dbReference>
<keyword evidence="4" id="KW-0808">Transferase</keyword>
<sequence>MFQSARLKLTIWYVLISLVVSIIFSLTVYTLLARELQRNEQRLEGRLQLMRGLNPGFRPNFEMHRQDLALTESAVRWYLVYVNLFILLMTSAAGYLLAGRTLSPIKTMVDKQNQFVADASHELRTPLTALKTAVEVSLRDKNLDIKQAKEVLNANLEDVNRLVTLADELLILATLNTVKKQLLEELSLTQVIQDAIKSVKYLGKQKQVKIETTLSEISLVGDRERLLKMLVIFLDNAIKYSPAKSVIRVTAIKTDSKAQVSISDQGAGIGAKDLPHIFERFYRADKSRSKTKIEGYGLGLAIAKEILDLYKGTVAVESRPGQGTTFTIHLPLKIN</sequence>
<dbReference type="InterPro" id="IPR003594">
    <property type="entry name" value="HATPase_dom"/>
</dbReference>
<dbReference type="AlphaFoldDB" id="A0A1F7I0Z9"/>
<dbReference type="EMBL" id="MGAC01000049">
    <property type="protein sequence ID" value="OGK37046.1"/>
    <property type="molecule type" value="Genomic_DNA"/>
</dbReference>
<reference evidence="10 11" key="1">
    <citation type="journal article" date="2016" name="Nat. Commun.">
        <title>Thousands of microbial genomes shed light on interconnected biogeochemical processes in an aquifer system.</title>
        <authorList>
            <person name="Anantharaman K."/>
            <person name="Brown C.T."/>
            <person name="Hug L.A."/>
            <person name="Sharon I."/>
            <person name="Castelle C.J."/>
            <person name="Probst A.J."/>
            <person name="Thomas B.C."/>
            <person name="Singh A."/>
            <person name="Wilkins M.J."/>
            <person name="Karaoz U."/>
            <person name="Brodie E.L."/>
            <person name="Williams K.H."/>
            <person name="Hubbard S.S."/>
            <person name="Banfield J.F."/>
        </authorList>
    </citation>
    <scope>NUCLEOTIDE SEQUENCE [LARGE SCALE GENOMIC DNA]</scope>
</reference>
<dbReference type="PROSITE" id="PS50109">
    <property type="entry name" value="HIS_KIN"/>
    <property type="match status" value="1"/>
</dbReference>
<dbReference type="InterPro" id="IPR004358">
    <property type="entry name" value="Sig_transdc_His_kin-like_C"/>
</dbReference>
<feature type="domain" description="Histidine kinase" evidence="9">
    <location>
        <begin position="118"/>
        <end position="334"/>
    </location>
</feature>
<dbReference type="GO" id="GO:0004721">
    <property type="term" value="F:phosphoprotein phosphatase activity"/>
    <property type="evidence" value="ECO:0007669"/>
    <property type="project" value="TreeGrafter"/>
</dbReference>
<evidence type="ECO:0000256" key="4">
    <source>
        <dbReference type="ARBA" id="ARBA00022679"/>
    </source>
</evidence>
<dbReference type="Gene3D" id="1.10.287.130">
    <property type="match status" value="1"/>
</dbReference>
<comment type="caution">
    <text evidence="10">The sequence shown here is derived from an EMBL/GenBank/DDBJ whole genome shotgun (WGS) entry which is preliminary data.</text>
</comment>
<dbReference type="PANTHER" id="PTHR45453">
    <property type="entry name" value="PHOSPHATE REGULON SENSOR PROTEIN PHOR"/>
    <property type="match status" value="1"/>
</dbReference>
<keyword evidence="8" id="KW-1133">Transmembrane helix</keyword>
<dbReference type="InterPro" id="IPR050351">
    <property type="entry name" value="BphY/WalK/GraS-like"/>
</dbReference>
<organism evidence="10 11">
    <name type="scientific">Candidatus Roizmanbacteria bacterium RIFCSPHIGHO2_12_FULL_41_11</name>
    <dbReference type="NCBI Taxonomy" id="1802052"/>
    <lineage>
        <taxon>Bacteria</taxon>
        <taxon>Candidatus Roizmaniibacteriota</taxon>
    </lineage>
</organism>